<organism evidence="13 14">
    <name type="scientific">Jezberella montanilacus</name>
    <dbReference type="NCBI Taxonomy" id="323426"/>
    <lineage>
        <taxon>Bacteria</taxon>
        <taxon>Pseudomonadati</taxon>
        <taxon>Pseudomonadota</taxon>
        <taxon>Betaproteobacteria</taxon>
        <taxon>Burkholderiales</taxon>
        <taxon>Alcaligenaceae</taxon>
        <taxon>Jezberella</taxon>
    </lineage>
</organism>
<dbReference type="EMBL" id="PVTV01000013">
    <property type="protein sequence ID" value="PRY98181.1"/>
    <property type="molecule type" value="Genomic_DNA"/>
</dbReference>
<evidence type="ECO:0000313" key="14">
    <source>
        <dbReference type="Proteomes" id="UP000238308"/>
    </source>
</evidence>
<dbReference type="PANTHER" id="PTHR43395">
    <property type="entry name" value="SENSOR HISTIDINE KINASE CHEA"/>
    <property type="match status" value="1"/>
</dbReference>
<dbReference type="OrthoDB" id="9803176at2"/>
<dbReference type="PROSITE" id="PS50109">
    <property type="entry name" value="HIS_KIN"/>
    <property type="match status" value="1"/>
</dbReference>
<evidence type="ECO:0000256" key="9">
    <source>
        <dbReference type="PROSITE-ProRule" id="PRU00110"/>
    </source>
</evidence>
<evidence type="ECO:0000256" key="4">
    <source>
        <dbReference type="ARBA" id="ARBA00022553"/>
    </source>
</evidence>
<dbReference type="SUPFAM" id="SSF47226">
    <property type="entry name" value="Histidine-containing phosphotransfer domain, HPT domain"/>
    <property type="match status" value="2"/>
</dbReference>
<evidence type="ECO:0000313" key="13">
    <source>
        <dbReference type="EMBL" id="PRY98181.1"/>
    </source>
</evidence>
<dbReference type="PROSITE" id="PS50851">
    <property type="entry name" value="CHEW"/>
    <property type="match status" value="2"/>
</dbReference>
<dbReference type="InterPro" id="IPR051315">
    <property type="entry name" value="Bact_Chemotaxis_CheA"/>
</dbReference>
<dbReference type="InterPro" id="IPR036061">
    <property type="entry name" value="CheW-like_dom_sf"/>
</dbReference>
<evidence type="ECO:0000256" key="3">
    <source>
        <dbReference type="ARBA" id="ARBA00021495"/>
    </source>
</evidence>
<keyword evidence="7" id="KW-0902">Two-component regulatory system</keyword>
<dbReference type="InterPro" id="IPR036641">
    <property type="entry name" value="HPT_dom_sf"/>
</dbReference>
<dbReference type="Pfam" id="PF01627">
    <property type="entry name" value="Hpt"/>
    <property type="match status" value="2"/>
</dbReference>
<comment type="catalytic activity">
    <reaction evidence="1">
        <text>ATP + protein L-histidine = ADP + protein N-phospho-L-histidine.</text>
        <dbReference type="EC" id="2.7.13.3"/>
    </reaction>
</comment>
<dbReference type="Pfam" id="PF02895">
    <property type="entry name" value="H-kinase_dim"/>
    <property type="match status" value="1"/>
</dbReference>
<dbReference type="InterPro" id="IPR036890">
    <property type="entry name" value="HATPase_C_sf"/>
</dbReference>
<dbReference type="Gene3D" id="3.30.565.10">
    <property type="entry name" value="Histidine kinase-like ATPase, C-terminal domain"/>
    <property type="match status" value="1"/>
</dbReference>
<comment type="caution">
    <text evidence="13">The sequence shown here is derived from an EMBL/GenBank/DDBJ whole genome shotgun (WGS) entry which is preliminary data.</text>
</comment>
<keyword evidence="6 13" id="KW-0418">Kinase</keyword>
<dbReference type="SUPFAM" id="SSF50341">
    <property type="entry name" value="CheW-like"/>
    <property type="match status" value="2"/>
</dbReference>
<dbReference type="Pfam" id="PF01584">
    <property type="entry name" value="CheW"/>
    <property type="match status" value="2"/>
</dbReference>
<dbReference type="CDD" id="cd00088">
    <property type="entry name" value="HPT"/>
    <property type="match status" value="1"/>
</dbReference>
<dbReference type="Gene3D" id="1.20.120.160">
    <property type="entry name" value="HPT domain"/>
    <property type="match status" value="2"/>
</dbReference>
<dbReference type="RefSeq" id="WP_106227725.1">
    <property type="nucleotide sequence ID" value="NZ_PVTV01000013.1"/>
</dbReference>
<dbReference type="InterPro" id="IPR008207">
    <property type="entry name" value="Sig_transdc_His_kin_Hpt_dom"/>
</dbReference>
<dbReference type="AlphaFoldDB" id="A0A2T0XGY4"/>
<dbReference type="CDD" id="cd00731">
    <property type="entry name" value="CheA_reg"/>
    <property type="match status" value="1"/>
</dbReference>
<evidence type="ECO:0000256" key="6">
    <source>
        <dbReference type="ARBA" id="ARBA00022777"/>
    </source>
</evidence>
<dbReference type="Proteomes" id="UP000238308">
    <property type="component" value="Unassembled WGS sequence"/>
</dbReference>
<dbReference type="InterPro" id="IPR004105">
    <property type="entry name" value="CheA-like_dim"/>
</dbReference>
<sequence>MEDSDDEIIMDFILEAREILDSLEEDITKLVLTPGDRELVRNIFRGVHTLRGNSGVFAFNRVEKLSRAAGTLLTAMLDGSSIFDAATATTLLKTVETIRDIVVNVALHGTESVGDDDALIDKLASLANPDIPREIFVKPSAKGAELDLDEETISEFIHESRDILDALDQGFVQLELNPGDNKLINEIFRGMHVLKSNSRVLSFSRLERLGHASETLLSVLRQGELEFDSMMATMLLRAVDLIREIIVYAEVHRAEPAGDDTVLVQHLLSLAQGSNAPTPPQLLSPRLDVLGHTGQTGSDDSPIITKSSDFVAPIKVHPEMLDKLINVASEMVLARNRLLPFTNQYLDHGFSAAVRSIDLLTRELQERMMMTRMEPISQVWVKLPRMVRDIAIELGKKVEVIQEGADTELDRTLLDTIRDPLVHIIRNCVDHGIESPAHRRAMGKPEVGRLLLRATHENGMVVIEIADDGAGIDFEAVRAEVVGRNLARQEDAASFTDSQLLPYIFLPGFSTKKLITKVSGRGVGTDVVKTSVSNIGGTVELESHRGRGTNMRLKIPLTLAIMPALFVRCQGERYAIPQNSIVELIHLNLQGNEAELEDFYGVPVFRLRENLVPLLFLSKQLDLGADLPLRDQVLNVAVLQSNGVLFGLAVDEILNIQEVVIKSIGQGLKNIVEFAGATILGDGRVALILHIDGIATNSGLVAKLQARALNPPIDAANNVIIKETPILLFDLNNLDNLAIELSYVERLEKVSVDQVQRNGDRDVVKYGNGIMPLIYLDRYIQGAGEKTRLAGELLSVIVHYHNKRPIGLVVDHVQDIMHVNSSFHHLDPPQRGLRACMIRGEQIINVIDLQEILVLYTLPEQSNNYPQTIDMFSDV</sequence>
<dbReference type="Pfam" id="PF02518">
    <property type="entry name" value="HATPase_c"/>
    <property type="match status" value="1"/>
</dbReference>
<dbReference type="PROSITE" id="PS50894">
    <property type="entry name" value="HPT"/>
    <property type="match status" value="2"/>
</dbReference>
<dbReference type="Gene3D" id="2.30.30.40">
    <property type="entry name" value="SH3 Domains"/>
    <property type="match status" value="1"/>
</dbReference>
<evidence type="ECO:0000256" key="8">
    <source>
        <dbReference type="ARBA" id="ARBA00035100"/>
    </source>
</evidence>
<feature type="domain" description="CheW-like" evidence="11">
    <location>
        <begin position="723"/>
        <end position="858"/>
    </location>
</feature>
<dbReference type="SUPFAM" id="SSF47384">
    <property type="entry name" value="Homodimeric domain of signal transducing histidine kinase"/>
    <property type="match status" value="1"/>
</dbReference>
<dbReference type="SMART" id="SM00073">
    <property type="entry name" value="HPT"/>
    <property type="match status" value="2"/>
</dbReference>
<dbReference type="GO" id="GO:0005737">
    <property type="term" value="C:cytoplasm"/>
    <property type="evidence" value="ECO:0007669"/>
    <property type="project" value="InterPro"/>
</dbReference>
<evidence type="ECO:0000259" key="12">
    <source>
        <dbReference type="PROSITE" id="PS50894"/>
    </source>
</evidence>
<evidence type="ECO:0000256" key="7">
    <source>
        <dbReference type="ARBA" id="ARBA00023012"/>
    </source>
</evidence>
<feature type="domain" description="HPt" evidence="12">
    <location>
        <begin position="1"/>
        <end position="109"/>
    </location>
</feature>
<proteinExistence type="predicted"/>
<evidence type="ECO:0000256" key="1">
    <source>
        <dbReference type="ARBA" id="ARBA00000085"/>
    </source>
</evidence>
<protein>
    <recommendedName>
        <fullName evidence="3">Chemotaxis protein CheA</fullName>
        <ecNumber evidence="2">2.7.13.3</ecNumber>
    </recommendedName>
</protein>
<keyword evidence="5" id="KW-0808">Transferase</keyword>
<name>A0A2T0XGY4_9BURK</name>
<reference evidence="13 14" key="1">
    <citation type="submission" date="2018-03" db="EMBL/GenBank/DDBJ databases">
        <title>Genomic Encyclopedia of Type Strains, Phase III (KMG-III): the genomes of soil and plant-associated and newly described type strains.</title>
        <authorList>
            <person name="Whitman W."/>
        </authorList>
    </citation>
    <scope>NUCLEOTIDE SEQUENCE [LARGE SCALE GENOMIC DNA]</scope>
    <source>
        <strain evidence="13 14">MWH-P2sevCIIIb</strain>
    </source>
</reference>
<dbReference type="InterPro" id="IPR037006">
    <property type="entry name" value="CheA-like_homodim_sf"/>
</dbReference>
<dbReference type="SUPFAM" id="SSF55874">
    <property type="entry name" value="ATPase domain of HSP90 chaperone/DNA topoisomerase II/histidine kinase"/>
    <property type="match status" value="1"/>
</dbReference>
<dbReference type="InterPro" id="IPR002545">
    <property type="entry name" value="CheW-lke_dom"/>
</dbReference>
<dbReference type="InterPro" id="IPR004358">
    <property type="entry name" value="Sig_transdc_His_kin-like_C"/>
</dbReference>
<feature type="domain" description="HPt" evidence="12">
    <location>
        <begin position="145"/>
        <end position="249"/>
    </location>
</feature>
<dbReference type="PANTHER" id="PTHR43395:SF1">
    <property type="entry name" value="CHEMOTAXIS PROTEIN CHEA"/>
    <property type="match status" value="1"/>
</dbReference>
<evidence type="ECO:0000256" key="5">
    <source>
        <dbReference type="ARBA" id="ARBA00022679"/>
    </source>
</evidence>
<dbReference type="Gene3D" id="1.10.287.560">
    <property type="entry name" value="Histidine kinase CheA-like, homodimeric domain"/>
    <property type="match status" value="1"/>
</dbReference>
<dbReference type="GO" id="GO:0006935">
    <property type="term" value="P:chemotaxis"/>
    <property type="evidence" value="ECO:0007669"/>
    <property type="project" value="InterPro"/>
</dbReference>
<dbReference type="SMART" id="SM00387">
    <property type="entry name" value="HATPase_c"/>
    <property type="match status" value="1"/>
</dbReference>
<feature type="domain" description="Histidine kinase" evidence="10">
    <location>
        <begin position="315"/>
        <end position="559"/>
    </location>
</feature>
<evidence type="ECO:0000256" key="2">
    <source>
        <dbReference type="ARBA" id="ARBA00012438"/>
    </source>
</evidence>
<keyword evidence="4 9" id="KW-0597">Phosphoprotein</keyword>
<dbReference type="SMART" id="SM00260">
    <property type="entry name" value="CheW"/>
    <property type="match status" value="2"/>
</dbReference>
<accession>A0A2T0XGY4</accession>
<keyword evidence="14" id="KW-1185">Reference proteome</keyword>
<dbReference type="GO" id="GO:0000155">
    <property type="term" value="F:phosphorelay sensor kinase activity"/>
    <property type="evidence" value="ECO:0007669"/>
    <property type="project" value="InterPro"/>
</dbReference>
<dbReference type="InterPro" id="IPR003594">
    <property type="entry name" value="HATPase_dom"/>
</dbReference>
<dbReference type="PRINTS" id="PR00344">
    <property type="entry name" value="BCTRLSENSOR"/>
</dbReference>
<dbReference type="SMART" id="SM01231">
    <property type="entry name" value="H-kinase_dim"/>
    <property type="match status" value="1"/>
</dbReference>
<feature type="modified residue" description="Phosphohistidine" evidence="9">
    <location>
        <position position="48"/>
    </location>
</feature>
<dbReference type="InterPro" id="IPR036097">
    <property type="entry name" value="HisK_dim/P_sf"/>
</dbReference>
<gene>
    <name evidence="13" type="ORF">BCM14_1898</name>
</gene>
<dbReference type="InterPro" id="IPR005467">
    <property type="entry name" value="His_kinase_dom"/>
</dbReference>
<evidence type="ECO:0000259" key="10">
    <source>
        <dbReference type="PROSITE" id="PS50109"/>
    </source>
</evidence>
<feature type="modified residue" description="Phosphohistidine" evidence="9">
    <location>
        <position position="192"/>
    </location>
</feature>
<feature type="domain" description="CheW-like" evidence="11">
    <location>
        <begin position="561"/>
        <end position="700"/>
    </location>
</feature>
<comment type="function">
    <text evidence="8">Involved in the transmission of sensory signals from the chemoreceptors to the flagellar motors. CheA is autophosphorylated; it can transfer its phosphate group to either CheB or CheY.</text>
</comment>
<evidence type="ECO:0000259" key="11">
    <source>
        <dbReference type="PROSITE" id="PS50851"/>
    </source>
</evidence>
<dbReference type="FunFam" id="3.30.565.10:FF:000016">
    <property type="entry name" value="Chemotaxis protein CheA, putative"/>
    <property type="match status" value="1"/>
</dbReference>
<dbReference type="EC" id="2.7.13.3" evidence="2"/>